<feature type="compositionally biased region" description="Polar residues" evidence="1">
    <location>
        <begin position="164"/>
        <end position="183"/>
    </location>
</feature>
<feature type="region of interest" description="Disordered" evidence="1">
    <location>
        <begin position="121"/>
        <end position="373"/>
    </location>
</feature>
<protein>
    <submittedName>
        <fullName evidence="3">Altered inheritance of mitochondria protein 21-like</fullName>
    </submittedName>
</protein>
<organism evidence="2 3">
    <name type="scientific">Theobroma cacao</name>
    <name type="common">Cacao</name>
    <name type="synonym">Cocoa</name>
    <dbReference type="NCBI Taxonomy" id="3641"/>
    <lineage>
        <taxon>Eukaryota</taxon>
        <taxon>Viridiplantae</taxon>
        <taxon>Streptophyta</taxon>
        <taxon>Embryophyta</taxon>
        <taxon>Tracheophyta</taxon>
        <taxon>Spermatophyta</taxon>
        <taxon>Magnoliopsida</taxon>
        <taxon>eudicotyledons</taxon>
        <taxon>Gunneridae</taxon>
        <taxon>Pentapetalae</taxon>
        <taxon>rosids</taxon>
        <taxon>malvids</taxon>
        <taxon>Malvales</taxon>
        <taxon>Malvaceae</taxon>
        <taxon>Byttnerioideae</taxon>
        <taxon>Theobroma</taxon>
    </lineage>
</organism>
<evidence type="ECO:0000313" key="2">
    <source>
        <dbReference type="Proteomes" id="UP000694886"/>
    </source>
</evidence>
<gene>
    <name evidence="3" type="primary">LOC108661925</name>
</gene>
<dbReference type="RefSeq" id="XP_017976403.1">
    <property type="nucleotide sequence ID" value="XM_018120914.1"/>
</dbReference>
<feature type="compositionally biased region" description="Basic residues" evidence="1">
    <location>
        <begin position="298"/>
        <end position="324"/>
    </location>
</feature>
<feature type="compositionally biased region" description="Basic and acidic residues" evidence="1">
    <location>
        <begin position="243"/>
        <end position="269"/>
    </location>
</feature>
<proteinExistence type="predicted"/>
<reference evidence="2" key="1">
    <citation type="journal article" date="1997" name="Nucleic Acids Res.">
        <title>tRNAscan-SE: a program for improved detection of transfer RNA genes in genomic sequence.</title>
        <authorList>
            <person name="Lowe T.M."/>
            <person name="Eddy S.R."/>
        </authorList>
    </citation>
    <scope>NUCLEOTIDE SEQUENCE [LARGE SCALE GENOMIC DNA]</scope>
    <source>
        <strain evidence="2">r\B97-61/B2</strain>
    </source>
</reference>
<feature type="compositionally biased region" description="Polar residues" evidence="1">
    <location>
        <begin position="224"/>
        <end position="233"/>
    </location>
</feature>
<dbReference type="Gramene" id="Tc05v2_t008530.1">
    <property type="protein sequence ID" value="Tc05v2_p008530.1"/>
    <property type="gene ID" value="Tc05v2_g008530"/>
</dbReference>
<reference evidence="3" key="2">
    <citation type="submission" date="2025-08" db="UniProtKB">
        <authorList>
            <consortium name="RefSeq"/>
        </authorList>
    </citation>
    <scope>IDENTIFICATION</scope>
</reference>
<dbReference type="AlphaFoldDB" id="A0AB32WAZ4"/>
<accession>A0AB32WAZ4</accession>
<name>A0AB32WAZ4_THECC</name>
<evidence type="ECO:0000256" key="1">
    <source>
        <dbReference type="SAM" id="MobiDB-lite"/>
    </source>
</evidence>
<dbReference type="GeneID" id="108661925"/>
<feature type="compositionally biased region" description="Polar residues" evidence="1">
    <location>
        <begin position="325"/>
        <end position="352"/>
    </location>
</feature>
<sequence length="407" mass="45296">MRSACRLDKVNLPYGNVITSCVQKKEIWEKSYHMDLVKTKDHAIYYGSLVKMGYILDGERFIKTPKTGPRKKHNLPAQPKEAPSRFSNEVIFNLLMRIDGKLTDQGENIQKIEERVTKLENKLKEKENMPSEPMAVNSSATSSTAPAQQGAEGSAEPVEKSSPHVKSSGIQAEGSTYKSTSLVLQIKDSPQGVDQLAKTSSPEPQSKNDSEQRTKVVGSETKKQQTSPPNSEEVSIMDIFHQMVKEGQAEKNTARIETQKDGEDVEKGKQPTSATKVKAKAEKYKATITPPTEAKPPTKGKKTMATKTTFLKRKKSSKLAKKSKPVSTSSLQSPIPVSDKSTPEPSFRQSSPLREPYPFPLNPFYDTESSPFDTSDEYKPLTLILTKKGSRMGARTREWVQELKKKC</sequence>
<dbReference type="PROSITE" id="PS51257">
    <property type="entry name" value="PROKAR_LIPOPROTEIN"/>
    <property type="match status" value="1"/>
</dbReference>
<evidence type="ECO:0000313" key="3">
    <source>
        <dbReference type="RefSeq" id="XP_017976403.1"/>
    </source>
</evidence>
<dbReference type="KEGG" id="tcc:108661925"/>
<dbReference type="Proteomes" id="UP000694886">
    <property type="component" value="Chromosome 5"/>
</dbReference>